<dbReference type="Proteomes" id="UP000637578">
    <property type="component" value="Unassembled WGS sequence"/>
</dbReference>
<name>A0A8J3FU87_9PSEU</name>
<proteinExistence type="predicted"/>
<sequence length="72" mass="7662">MVTSFTLRAEEFWGLYGFCVASAPLPVEGQFGTWRLCPNLRLGHVEVAICGGALVNRTAPGTSSGNNGYELA</sequence>
<comment type="caution">
    <text evidence="1">The sequence shown here is derived from an EMBL/GenBank/DDBJ whole genome shotgun (WGS) entry which is preliminary data.</text>
</comment>
<dbReference type="EMBL" id="BMMK01000003">
    <property type="protein sequence ID" value="GGM41481.1"/>
    <property type="molecule type" value="Genomic_DNA"/>
</dbReference>
<gene>
    <name evidence="1" type="ORF">GCM10012275_10610</name>
</gene>
<accession>A0A8J3FU87</accession>
<dbReference type="AlphaFoldDB" id="A0A8J3FU87"/>
<evidence type="ECO:0000313" key="1">
    <source>
        <dbReference type="EMBL" id="GGM41481.1"/>
    </source>
</evidence>
<organism evidence="1 2">
    <name type="scientific">Longimycelium tulufanense</name>
    <dbReference type="NCBI Taxonomy" id="907463"/>
    <lineage>
        <taxon>Bacteria</taxon>
        <taxon>Bacillati</taxon>
        <taxon>Actinomycetota</taxon>
        <taxon>Actinomycetes</taxon>
        <taxon>Pseudonocardiales</taxon>
        <taxon>Pseudonocardiaceae</taxon>
        <taxon>Longimycelium</taxon>
    </lineage>
</organism>
<evidence type="ECO:0000313" key="2">
    <source>
        <dbReference type="Proteomes" id="UP000637578"/>
    </source>
</evidence>
<reference evidence="1" key="1">
    <citation type="journal article" date="2014" name="Int. J. Syst. Evol. Microbiol.">
        <title>Complete genome sequence of Corynebacterium casei LMG S-19264T (=DSM 44701T), isolated from a smear-ripened cheese.</title>
        <authorList>
            <consortium name="US DOE Joint Genome Institute (JGI-PGF)"/>
            <person name="Walter F."/>
            <person name="Albersmeier A."/>
            <person name="Kalinowski J."/>
            <person name="Ruckert C."/>
        </authorList>
    </citation>
    <scope>NUCLEOTIDE SEQUENCE</scope>
    <source>
        <strain evidence="1">CGMCC 4.5737</strain>
    </source>
</reference>
<keyword evidence="2" id="KW-1185">Reference proteome</keyword>
<reference evidence="1" key="2">
    <citation type="submission" date="2020-09" db="EMBL/GenBank/DDBJ databases">
        <authorList>
            <person name="Sun Q."/>
            <person name="Zhou Y."/>
        </authorList>
    </citation>
    <scope>NUCLEOTIDE SEQUENCE</scope>
    <source>
        <strain evidence="1">CGMCC 4.5737</strain>
    </source>
</reference>
<protein>
    <submittedName>
        <fullName evidence="1">Uncharacterized protein</fullName>
    </submittedName>
</protein>